<name>A0ABW2D168_9ACTN</name>
<keyword evidence="5 7" id="KW-1133">Transmembrane helix</keyword>
<dbReference type="Pfam" id="PF07690">
    <property type="entry name" value="MFS_1"/>
    <property type="match status" value="1"/>
</dbReference>
<gene>
    <name evidence="9" type="ORF">ACFQKB_43115</name>
</gene>
<evidence type="ECO:0000256" key="4">
    <source>
        <dbReference type="ARBA" id="ARBA00022692"/>
    </source>
</evidence>
<evidence type="ECO:0000313" key="9">
    <source>
        <dbReference type="EMBL" id="MFC6886614.1"/>
    </source>
</evidence>
<reference evidence="10" key="1">
    <citation type="journal article" date="2019" name="Int. J. Syst. Evol. Microbiol.">
        <title>The Global Catalogue of Microorganisms (GCM) 10K type strain sequencing project: providing services to taxonomists for standard genome sequencing and annotation.</title>
        <authorList>
            <consortium name="The Broad Institute Genomics Platform"/>
            <consortium name="The Broad Institute Genome Sequencing Center for Infectious Disease"/>
            <person name="Wu L."/>
            <person name="Ma J."/>
        </authorList>
    </citation>
    <scope>NUCLEOTIDE SEQUENCE [LARGE SCALE GENOMIC DNA]</scope>
    <source>
        <strain evidence="10">JCM 3369</strain>
    </source>
</reference>
<keyword evidence="2" id="KW-0813">Transport</keyword>
<feature type="transmembrane region" description="Helical" evidence="7">
    <location>
        <begin position="365"/>
        <end position="389"/>
    </location>
</feature>
<evidence type="ECO:0000259" key="8">
    <source>
        <dbReference type="PROSITE" id="PS50850"/>
    </source>
</evidence>
<feature type="transmembrane region" description="Helical" evidence="7">
    <location>
        <begin position="173"/>
        <end position="190"/>
    </location>
</feature>
<organism evidence="9 10">
    <name type="scientific">Actinomadura yumaensis</name>
    <dbReference type="NCBI Taxonomy" id="111807"/>
    <lineage>
        <taxon>Bacteria</taxon>
        <taxon>Bacillati</taxon>
        <taxon>Actinomycetota</taxon>
        <taxon>Actinomycetes</taxon>
        <taxon>Streptosporangiales</taxon>
        <taxon>Thermomonosporaceae</taxon>
        <taxon>Actinomadura</taxon>
    </lineage>
</organism>
<evidence type="ECO:0000256" key="7">
    <source>
        <dbReference type="SAM" id="Phobius"/>
    </source>
</evidence>
<feature type="domain" description="Major facilitator superfamily (MFS) profile" evidence="8">
    <location>
        <begin position="19"/>
        <end position="464"/>
    </location>
</feature>
<dbReference type="PROSITE" id="PS50850">
    <property type="entry name" value="MFS"/>
    <property type="match status" value="1"/>
</dbReference>
<evidence type="ECO:0000256" key="3">
    <source>
        <dbReference type="ARBA" id="ARBA00022475"/>
    </source>
</evidence>
<feature type="transmembrane region" description="Helical" evidence="7">
    <location>
        <begin position="305"/>
        <end position="323"/>
    </location>
</feature>
<feature type="transmembrane region" description="Helical" evidence="7">
    <location>
        <begin position="202"/>
        <end position="223"/>
    </location>
</feature>
<feature type="transmembrane region" description="Helical" evidence="7">
    <location>
        <begin position="61"/>
        <end position="78"/>
    </location>
</feature>
<feature type="transmembrane region" description="Helical" evidence="7">
    <location>
        <begin position="85"/>
        <end position="104"/>
    </location>
</feature>
<dbReference type="EMBL" id="JBHSXS010000056">
    <property type="protein sequence ID" value="MFC6886614.1"/>
    <property type="molecule type" value="Genomic_DNA"/>
</dbReference>
<feature type="transmembrane region" description="Helical" evidence="7">
    <location>
        <begin position="335"/>
        <end position="353"/>
    </location>
</feature>
<feature type="transmembrane region" description="Helical" evidence="7">
    <location>
        <begin position="410"/>
        <end position="429"/>
    </location>
</feature>
<keyword evidence="3" id="KW-1003">Cell membrane</keyword>
<keyword evidence="4 7" id="KW-0812">Transmembrane</keyword>
<feature type="transmembrane region" description="Helical" evidence="7">
    <location>
        <begin position="441"/>
        <end position="461"/>
    </location>
</feature>
<dbReference type="Gene3D" id="1.20.1720.10">
    <property type="entry name" value="Multidrug resistance protein D"/>
    <property type="match status" value="1"/>
</dbReference>
<accession>A0ABW2D168</accession>
<evidence type="ECO:0000313" key="10">
    <source>
        <dbReference type="Proteomes" id="UP001596380"/>
    </source>
</evidence>
<evidence type="ECO:0000256" key="5">
    <source>
        <dbReference type="ARBA" id="ARBA00022989"/>
    </source>
</evidence>
<sequence length="479" mass="50018">MVEKTETGARGLDPALRRLAGVLLVGAVGVVLDMTIVNVAVDRLSQDLHAPVVKVQWVVTGYLLAMGVATPVSGWGTARFGGRRMWLASLWLFLAGSVGCSTAWGLGSLIGFRVVQGVAGGLMLSTLQTLVAEAAEGRRLGQVSAVVSMPMLIGPIAGPTVGGLILSCLGWRWIFWLNVPFCVVGLALAWRHLPAGTARRTARCDVVGLLLVSPGVAALLYGLSGAHGSGGFRQAAVAGPLAAGAVLLTAFAVHAVRTSREPIIDVRLLRKRSFGVPAGLLFLWGSVLQAALLLLPLYFQRVHGRSALAAGLLMAPQGIGALLTRNLVGRLTDRVGARPVVVGGLVLATVGLLPFTQPTALPPLLVVAALAVRGAGLGGVFIPILAAAYQHLTPDQIPHASAITRLLQRIGGAMGTVLIVVVLQYQLAAARDEQATAFGRTFWWTLALTAATIIPALLLPGGPSRRVRALRAEESREPR</sequence>
<dbReference type="PANTHER" id="PTHR42718:SF46">
    <property type="entry name" value="BLR6921 PROTEIN"/>
    <property type="match status" value="1"/>
</dbReference>
<comment type="caution">
    <text evidence="9">The sequence shown here is derived from an EMBL/GenBank/DDBJ whole genome shotgun (WGS) entry which is preliminary data.</text>
</comment>
<keyword evidence="10" id="KW-1185">Reference proteome</keyword>
<evidence type="ECO:0000256" key="1">
    <source>
        <dbReference type="ARBA" id="ARBA00004651"/>
    </source>
</evidence>
<dbReference type="InterPro" id="IPR036259">
    <property type="entry name" value="MFS_trans_sf"/>
</dbReference>
<keyword evidence="6 7" id="KW-0472">Membrane</keyword>
<dbReference type="InterPro" id="IPR020846">
    <property type="entry name" value="MFS_dom"/>
</dbReference>
<feature type="transmembrane region" description="Helical" evidence="7">
    <location>
        <begin position="235"/>
        <end position="253"/>
    </location>
</feature>
<comment type="subcellular location">
    <subcellularLocation>
        <location evidence="1">Cell membrane</location>
        <topology evidence="1">Multi-pass membrane protein</topology>
    </subcellularLocation>
</comment>
<dbReference type="Proteomes" id="UP001596380">
    <property type="component" value="Unassembled WGS sequence"/>
</dbReference>
<feature type="transmembrane region" description="Helical" evidence="7">
    <location>
        <begin position="143"/>
        <end position="167"/>
    </location>
</feature>
<evidence type="ECO:0000256" key="6">
    <source>
        <dbReference type="ARBA" id="ARBA00023136"/>
    </source>
</evidence>
<dbReference type="Gene3D" id="1.20.1250.20">
    <property type="entry name" value="MFS general substrate transporter like domains"/>
    <property type="match status" value="1"/>
</dbReference>
<dbReference type="CDD" id="cd17503">
    <property type="entry name" value="MFS_LmrB_MDR_like"/>
    <property type="match status" value="1"/>
</dbReference>
<dbReference type="RefSeq" id="WP_206681231.1">
    <property type="nucleotide sequence ID" value="NZ_JBHSXS010000056.1"/>
</dbReference>
<protein>
    <submittedName>
        <fullName evidence="9">MDR family MFS transporter</fullName>
    </submittedName>
</protein>
<dbReference type="InterPro" id="IPR004638">
    <property type="entry name" value="EmrB-like"/>
</dbReference>
<feature type="transmembrane region" description="Helical" evidence="7">
    <location>
        <begin position="20"/>
        <end position="41"/>
    </location>
</feature>
<dbReference type="InterPro" id="IPR011701">
    <property type="entry name" value="MFS"/>
</dbReference>
<evidence type="ECO:0000256" key="2">
    <source>
        <dbReference type="ARBA" id="ARBA00022448"/>
    </source>
</evidence>
<dbReference type="PANTHER" id="PTHR42718">
    <property type="entry name" value="MAJOR FACILITATOR SUPERFAMILY MULTIDRUG TRANSPORTER MFSC"/>
    <property type="match status" value="1"/>
</dbReference>
<dbReference type="SUPFAM" id="SSF103473">
    <property type="entry name" value="MFS general substrate transporter"/>
    <property type="match status" value="1"/>
</dbReference>
<dbReference type="NCBIfam" id="TIGR00711">
    <property type="entry name" value="efflux_EmrB"/>
    <property type="match status" value="1"/>
</dbReference>
<feature type="transmembrane region" description="Helical" evidence="7">
    <location>
        <begin position="110"/>
        <end position="131"/>
    </location>
</feature>
<proteinExistence type="predicted"/>
<feature type="transmembrane region" description="Helical" evidence="7">
    <location>
        <begin position="274"/>
        <end position="299"/>
    </location>
</feature>